<evidence type="ECO:0000313" key="2">
    <source>
        <dbReference type="Proteomes" id="UP000054350"/>
    </source>
</evidence>
<dbReference type="Proteomes" id="UP000054350">
    <property type="component" value="Unassembled WGS sequence"/>
</dbReference>
<protein>
    <submittedName>
        <fullName evidence="1">Uncharacterized protein</fullName>
    </submittedName>
</protein>
<dbReference type="EMBL" id="GG745370">
    <property type="protein sequence ID" value="KNE71173.1"/>
    <property type="molecule type" value="Genomic_DNA"/>
</dbReference>
<sequence>MQQVRPLSLVNQDRSRSHSCYTLRGQAHPYRWEDQEVEAMQGKAGWLIRFGTQDCKQIEKSSCCLAAQYMARPSEACKRTCNFIGVEIERCNQELNDLGDYEVRQCG</sequence>
<proteinExistence type="predicted"/>
<dbReference type="EMBL" id="GG745370">
    <property type="protein sequence ID" value="KNE71174.1"/>
    <property type="molecule type" value="Genomic_DNA"/>
</dbReference>
<keyword evidence="2" id="KW-1185">Reference proteome</keyword>
<dbReference type="AlphaFoldDB" id="A0A0L0T8N7"/>
<reference evidence="1 2" key="1">
    <citation type="submission" date="2009-11" db="EMBL/GenBank/DDBJ databases">
        <title>Annotation of Allomyces macrogynus ATCC 38327.</title>
        <authorList>
            <consortium name="The Broad Institute Genome Sequencing Platform"/>
            <person name="Russ C."/>
            <person name="Cuomo C."/>
            <person name="Burger G."/>
            <person name="Gray M.W."/>
            <person name="Holland P.W.H."/>
            <person name="King N."/>
            <person name="Lang F.B.F."/>
            <person name="Roger A.J."/>
            <person name="Ruiz-Trillo I."/>
            <person name="Young S.K."/>
            <person name="Zeng Q."/>
            <person name="Gargeya S."/>
            <person name="Fitzgerald M."/>
            <person name="Haas B."/>
            <person name="Abouelleil A."/>
            <person name="Alvarado L."/>
            <person name="Arachchi H.M."/>
            <person name="Berlin A."/>
            <person name="Chapman S.B."/>
            <person name="Gearin G."/>
            <person name="Goldberg J."/>
            <person name="Griggs A."/>
            <person name="Gujja S."/>
            <person name="Hansen M."/>
            <person name="Heiman D."/>
            <person name="Howarth C."/>
            <person name="Larimer J."/>
            <person name="Lui A."/>
            <person name="MacDonald P.J.P."/>
            <person name="McCowen C."/>
            <person name="Montmayeur A."/>
            <person name="Murphy C."/>
            <person name="Neiman D."/>
            <person name="Pearson M."/>
            <person name="Priest M."/>
            <person name="Roberts A."/>
            <person name="Saif S."/>
            <person name="Shea T."/>
            <person name="Sisk P."/>
            <person name="Stolte C."/>
            <person name="Sykes S."/>
            <person name="Wortman J."/>
            <person name="Nusbaum C."/>
            <person name="Birren B."/>
        </authorList>
    </citation>
    <scope>NUCLEOTIDE SEQUENCE [LARGE SCALE GENOMIC DNA]</scope>
    <source>
        <strain evidence="1 2">ATCC 38327</strain>
    </source>
</reference>
<accession>A0A0L0T8N7</accession>
<gene>
    <name evidence="1" type="ORF">AMAG_20408</name>
</gene>
<evidence type="ECO:0000313" key="1">
    <source>
        <dbReference type="EMBL" id="KNE71173.1"/>
    </source>
</evidence>
<dbReference type="VEuPathDB" id="FungiDB:AMAG_20408"/>
<name>A0A0L0T8N7_ALLM3</name>
<reference evidence="2" key="2">
    <citation type="submission" date="2009-11" db="EMBL/GenBank/DDBJ databases">
        <title>The Genome Sequence of Allomyces macrogynus strain ATCC 38327.</title>
        <authorList>
            <consortium name="The Broad Institute Genome Sequencing Platform"/>
            <person name="Russ C."/>
            <person name="Cuomo C."/>
            <person name="Shea T."/>
            <person name="Young S.K."/>
            <person name="Zeng Q."/>
            <person name="Koehrsen M."/>
            <person name="Haas B."/>
            <person name="Borodovsky M."/>
            <person name="Guigo R."/>
            <person name="Alvarado L."/>
            <person name="Berlin A."/>
            <person name="Borenstein D."/>
            <person name="Chen Z."/>
            <person name="Engels R."/>
            <person name="Freedman E."/>
            <person name="Gellesch M."/>
            <person name="Goldberg J."/>
            <person name="Griggs A."/>
            <person name="Gujja S."/>
            <person name="Heiman D."/>
            <person name="Hepburn T."/>
            <person name="Howarth C."/>
            <person name="Jen D."/>
            <person name="Larson L."/>
            <person name="Lewis B."/>
            <person name="Mehta T."/>
            <person name="Park D."/>
            <person name="Pearson M."/>
            <person name="Roberts A."/>
            <person name="Saif S."/>
            <person name="Shenoy N."/>
            <person name="Sisk P."/>
            <person name="Stolte C."/>
            <person name="Sykes S."/>
            <person name="Walk T."/>
            <person name="White J."/>
            <person name="Yandava C."/>
            <person name="Burger G."/>
            <person name="Gray M.W."/>
            <person name="Holland P.W.H."/>
            <person name="King N."/>
            <person name="Lang F.B.F."/>
            <person name="Roger A.J."/>
            <person name="Ruiz-Trillo I."/>
            <person name="Lander E."/>
            <person name="Nusbaum C."/>
        </authorList>
    </citation>
    <scope>NUCLEOTIDE SEQUENCE [LARGE SCALE GENOMIC DNA]</scope>
    <source>
        <strain evidence="2">ATCC 38327</strain>
    </source>
</reference>
<organism evidence="1 2">
    <name type="scientific">Allomyces macrogynus (strain ATCC 38327)</name>
    <name type="common">Allomyces javanicus var. macrogynus</name>
    <dbReference type="NCBI Taxonomy" id="578462"/>
    <lineage>
        <taxon>Eukaryota</taxon>
        <taxon>Fungi</taxon>
        <taxon>Fungi incertae sedis</taxon>
        <taxon>Blastocladiomycota</taxon>
        <taxon>Blastocladiomycetes</taxon>
        <taxon>Blastocladiales</taxon>
        <taxon>Blastocladiaceae</taxon>
        <taxon>Allomyces</taxon>
    </lineage>
</organism>